<reference evidence="3 4" key="1">
    <citation type="submission" date="2021-07" db="EMBL/GenBank/DDBJ databases">
        <title>The Aristolochia fimbriata genome: insights into angiosperm evolution, floral development and chemical biosynthesis.</title>
        <authorList>
            <person name="Jiao Y."/>
        </authorList>
    </citation>
    <scope>NUCLEOTIDE SEQUENCE [LARGE SCALE GENOMIC DNA]</scope>
    <source>
        <strain evidence="3">IBCAS-2021</strain>
        <tissue evidence="3">Leaf</tissue>
    </source>
</reference>
<comment type="caution">
    <text evidence="3">The sequence shown here is derived from an EMBL/GenBank/DDBJ whole genome shotgun (WGS) entry which is preliminary data.</text>
</comment>
<gene>
    <name evidence="3" type="ORF">H6P81_006787</name>
</gene>
<keyword evidence="4" id="KW-1185">Reference proteome</keyword>
<dbReference type="GO" id="GO:0047617">
    <property type="term" value="F:fatty acyl-CoA hydrolase activity"/>
    <property type="evidence" value="ECO:0007669"/>
    <property type="project" value="InterPro"/>
</dbReference>
<feature type="domain" description="Thioesterase" evidence="2">
    <location>
        <begin position="74"/>
        <end position="141"/>
    </location>
</feature>
<dbReference type="AlphaFoldDB" id="A0AAV7EYM9"/>
<evidence type="ECO:0000259" key="2">
    <source>
        <dbReference type="Pfam" id="PF03061"/>
    </source>
</evidence>
<dbReference type="InterPro" id="IPR029069">
    <property type="entry name" value="HotDog_dom_sf"/>
</dbReference>
<sequence length="165" mass="18023">MEEMGREAMEKAKLFLACGEEEAGVVSELAALPRRRQFPSLFEGLFLRGMKIDRMEPGLVVYSFKVPPRLTDSNGTLSPGAIADLLDVAGGSATLSYGLPVQVTVNLAIQYLSSAKIDEELEMTARFLKNVGIHSYTSIHLRSKTTGELVACCQQLCSLKPRSKI</sequence>
<dbReference type="InterPro" id="IPR039298">
    <property type="entry name" value="ACOT13"/>
</dbReference>
<dbReference type="InterPro" id="IPR006683">
    <property type="entry name" value="Thioestr_dom"/>
</dbReference>
<dbReference type="Gene3D" id="3.10.129.10">
    <property type="entry name" value="Hotdog Thioesterase"/>
    <property type="match status" value="1"/>
</dbReference>
<dbReference type="SUPFAM" id="SSF54637">
    <property type="entry name" value="Thioesterase/thiol ester dehydrase-isomerase"/>
    <property type="match status" value="1"/>
</dbReference>
<dbReference type="PANTHER" id="PTHR21660:SF8">
    <property type="entry name" value="OS02G0521700 PROTEIN"/>
    <property type="match status" value="1"/>
</dbReference>
<comment type="similarity">
    <text evidence="1">Belongs to the thioesterase PaaI family.</text>
</comment>
<evidence type="ECO:0000313" key="3">
    <source>
        <dbReference type="EMBL" id="KAG9453883.1"/>
    </source>
</evidence>
<protein>
    <recommendedName>
        <fullName evidence="2">Thioesterase domain-containing protein</fullName>
    </recommendedName>
</protein>
<organism evidence="3 4">
    <name type="scientific">Aristolochia fimbriata</name>
    <name type="common">White veined hardy Dutchman's pipe vine</name>
    <dbReference type="NCBI Taxonomy" id="158543"/>
    <lineage>
        <taxon>Eukaryota</taxon>
        <taxon>Viridiplantae</taxon>
        <taxon>Streptophyta</taxon>
        <taxon>Embryophyta</taxon>
        <taxon>Tracheophyta</taxon>
        <taxon>Spermatophyta</taxon>
        <taxon>Magnoliopsida</taxon>
        <taxon>Magnoliidae</taxon>
        <taxon>Piperales</taxon>
        <taxon>Aristolochiaceae</taxon>
        <taxon>Aristolochia</taxon>
    </lineage>
</organism>
<dbReference type="PANTHER" id="PTHR21660">
    <property type="entry name" value="THIOESTERASE SUPERFAMILY MEMBER-RELATED"/>
    <property type="match status" value="1"/>
</dbReference>
<dbReference type="Proteomes" id="UP000825729">
    <property type="component" value="Unassembled WGS sequence"/>
</dbReference>
<dbReference type="EMBL" id="JAINDJ010000003">
    <property type="protein sequence ID" value="KAG9453883.1"/>
    <property type="molecule type" value="Genomic_DNA"/>
</dbReference>
<evidence type="ECO:0000313" key="4">
    <source>
        <dbReference type="Proteomes" id="UP000825729"/>
    </source>
</evidence>
<proteinExistence type="inferred from homology"/>
<accession>A0AAV7EYM9</accession>
<dbReference type="Pfam" id="PF03061">
    <property type="entry name" value="4HBT"/>
    <property type="match status" value="1"/>
</dbReference>
<dbReference type="CDD" id="cd03443">
    <property type="entry name" value="PaaI_thioesterase"/>
    <property type="match status" value="1"/>
</dbReference>
<name>A0AAV7EYM9_ARIFI</name>
<evidence type="ECO:0000256" key="1">
    <source>
        <dbReference type="ARBA" id="ARBA00008324"/>
    </source>
</evidence>